<sequence length="161" mass="18429">MTSGETQQDEEKEKEKPIRTCKFYGSNFRRPRVYPSRTIRLIHPPQAPFAQEDRSESNKHGAAQWTLNGLGSKRFRLQGKVEGNLNRLRMDHDDGDDPFPFSKENVAPSSSNSHPIPHPNADTARSTSHFKPKPKPLVCSKRSRYASLIDEEEEEPNNFQL</sequence>
<evidence type="ECO:0000256" key="1">
    <source>
        <dbReference type="SAM" id="MobiDB-lite"/>
    </source>
</evidence>
<evidence type="ECO:0000313" key="3">
    <source>
        <dbReference type="Proteomes" id="UP000594263"/>
    </source>
</evidence>
<proteinExistence type="predicted"/>
<dbReference type="EnsemblPlants" id="Kaladp0071s0460.1.v1.1">
    <property type="protein sequence ID" value="Kaladp0071s0460.1.v1.1.CDS.1"/>
    <property type="gene ID" value="Kaladp0071s0460.v1.1"/>
</dbReference>
<reference evidence="2" key="1">
    <citation type="submission" date="2021-01" db="UniProtKB">
        <authorList>
            <consortium name="EnsemblPlants"/>
        </authorList>
    </citation>
    <scope>IDENTIFICATION</scope>
</reference>
<organism evidence="2 3">
    <name type="scientific">Kalanchoe fedtschenkoi</name>
    <name type="common">Lavender scallops</name>
    <name type="synonym">South American air plant</name>
    <dbReference type="NCBI Taxonomy" id="63787"/>
    <lineage>
        <taxon>Eukaryota</taxon>
        <taxon>Viridiplantae</taxon>
        <taxon>Streptophyta</taxon>
        <taxon>Embryophyta</taxon>
        <taxon>Tracheophyta</taxon>
        <taxon>Spermatophyta</taxon>
        <taxon>Magnoliopsida</taxon>
        <taxon>eudicotyledons</taxon>
        <taxon>Gunneridae</taxon>
        <taxon>Pentapetalae</taxon>
        <taxon>Saxifragales</taxon>
        <taxon>Crassulaceae</taxon>
        <taxon>Kalanchoe</taxon>
    </lineage>
</organism>
<name>A0A7N1A1I9_KALFE</name>
<dbReference type="PANTHER" id="PTHR35103:SF1">
    <property type="entry name" value="OS06G0115700 PROTEIN"/>
    <property type="match status" value="1"/>
</dbReference>
<keyword evidence="3" id="KW-1185">Reference proteome</keyword>
<accession>A0A7N1A1I9</accession>
<protein>
    <submittedName>
        <fullName evidence="2">Uncharacterized protein</fullName>
    </submittedName>
</protein>
<feature type="region of interest" description="Disordered" evidence="1">
    <location>
        <begin position="86"/>
        <end position="137"/>
    </location>
</feature>
<dbReference type="PANTHER" id="PTHR35103">
    <property type="entry name" value="OS06G0115700 PROTEIN"/>
    <property type="match status" value="1"/>
</dbReference>
<dbReference type="AlphaFoldDB" id="A0A7N1A1I9"/>
<feature type="region of interest" description="Disordered" evidence="1">
    <location>
        <begin position="38"/>
        <end position="73"/>
    </location>
</feature>
<dbReference type="Proteomes" id="UP000594263">
    <property type="component" value="Unplaced"/>
</dbReference>
<dbReference type="Gramene" id="Kaladp0071s0460.1.v1.1">
    <property type="protein sequence ID" value="Kaladp0071s0460.1.v1.1.CDS.1"/>
    <property type="gene ID" value="Kaladp0071s0460.v1.1"/>
</dbReference>
<evidence type="ECO:0000313" key="2">
    <source>
        <dbReference type="EnsemblPlants" id="Kaladp0071s0460.1.v1.1.CDS.1"/>
    </source>
</evidence>